<dbReference type="CDD" id="cd00609">
    <property type="entry name" value="AAT_like"/>
    <property type="match status" value="1"/>
</dbReference>
<dbReference type="GO" id="GO:0006508">
    <property type="term" value="P:proteolysis"/>
    <property type="evidence" value="ECO:0007669"/>
    <property type="project" value="UniProtKB-KW"/>
</dbReference>
<evidence type="ECO:0000256" key="21">
    <source>
        <dbReference type="SAM" id="SignalP"/>
    </source>
</evidence>
<dbReference type="InterPro" id="IPR015422">
    <property type="entry name" value="PyrdxlP-dep_Trfase_small"/>
</dbReference>
<comment type="subcellular location">
    <subcellularLocation>
        <location evidence="2">Nucleus</location>
    </subcellularLocation>
</comment>
<dbReference type="GO" id="GO:0003677">
    <property type="term" value="F:DNA binding"/>
    <property type="evidence" value="ECO:0007669"/>
    <property type="project" value="InterPro"/>
</dbReference>
<keyword evidence="7" id="KW-0645">Protease</keyword>
<sequence>MQLRNSVLAGACFALVCCAAADTSHVLTPELLIEAARPGTGIVNHEGTQVIVPVSYASTQTGKKSSDLYHVQLNHTARDPKSAAARVAQNTSEESAFLDETSFAFLANKTLFTCSLKAACKPVKLLDVPVRIENLRSVQHDNDTTLVFSATVYEDGSLEGAASAEESEALHNWEKHYKVYDDLMVRHWDQWLYPKRKTQLFSVDVAKDEHGVWHNTSAFRNMMGGTRLESPVGPLGTAQDFAVSSRYCIFTAKDPDMNPAWHTKQNLYLVPLRGGPAPRKITRDGRGWVGSPAISPDGDTIAFLQQYRDGFESDRKIVQTYSIRANAQTEQYSDWQLSPDALTFSRDGRTLYISVPEHEQVRLYRAPFHDGKLGARRALVEQGGVSGFAELADESLLYTLSSFDHPNDQFVYKDGHSERLTDFFGADDRYSQLDLGATAEQFDYIGSDNVTMHGWIVRPPGDTDKKLPLAVLIHGGPEGDWTNAWSTRWNPKVFAAAGFVVAMLDPSGSTSFGQDMTARVLQHWGDRVLKDVLKGVHHVLDTQPNVDRQRVVAAGASFGGYMVNWIQGHNNDSLFKALVTHDGVFNTEANWYTTDELYFPEAEFGGMPWTNKNGFGQFSPHHHTGNWNTPHLIVHGGRDYRLDPAEGIAAFNTLQRRGVPSRLLFFPNEGHWVTDAKNALKWHHEVIGWLLTEQLDALAASDDFPHVLFYGPTGAGKKTRIACLLKQLYGPGALKRVFLNPSKRKIEVNLISSNYHIEITPRHVLALTLTSSDAGAYDRLIIQDILKEIAQTQQVDQNAARKFKIIVINEADSLSRDAQAALRRTMEKYMGNLRLILCANSTSRIIAPIRSRCLLLRVGAPSDADMSRVLRSVAKREKFHLGDDTALQVTQNAGGNMRKALLVLETLRVQSPDLSGPVSIAQPDWQTYCERTADMILSEQTPARLLAVRGRLYELLVHAIPASLIFQTLTDYLVKRVDDALRASIVEKAAYYELRSATGNKPIFHLEAFVVQVMYLQKSLLLGMDVEAFRDTLNPHVLEVEYAVRGEIPMRAAALEQDLENGTSKLPFDSIVWSNIGNPQQQPNLAQPPLTFWRQVAALTEYPALLDAPADIRDKLFPVDAQQRARELVEEVGSVGAYTGSKGISLVRKRVAEFVEKRDGYPEDFENIYLTAGASAAIATLFHIFFRQDIDGVLIPIPQYPLYTATLTLLGVEAIHYNLQGDHHWDPSLSDIQKCIKDARARDVCPRAIVIINPGNPTGACMPLSQIQDVIRVAYRENLVIFADEVYQANVYQTECPFVSFRKALLDMSKSSDPEERAMADSVELVSLHSISKGMSGECGRRGGYFELTNIDSEVEAQINKLVSVSLCPPVQGQIGVDLLVKPPQEGDPSYELWHKEYTHIFDTLKARSETMATSFSKLPGLTIEPAMGSMYLFPRLHLSKKAWEAAREKDKQVDEFYCRALLDETGICVVPGSGFGRMPEQLQDGSSYSYFRTTVLAKATDEFIARYGKFHRDFVQRYA</sequence>
<comment type="catalytic activity">
    <reaction evidence="16">
        <text>a monoacylglycerol + H2O = glycerol + a fatty acid + H(+)</text>
        <dbReference type="Rhea" id="RHEA:15245"/>
        <dbReference type="ChEBI" id="CHEBI:15377"/>
        <dbReference type="ChEBI" id="CHEBI:15378"/>
        <dbReference type="ChEBI" id="CHEBI:17408"/>
        <dbReference type="ChEBI" id="CHEBI:17754"/>
        <dbReference type="ChEBI" id="CHEBI:28868"/>
    </reaction>
</comment>
<comment type="similarity">
    <text evidence="3">Belongs to the activator 1 small subunits family.</text>
</comment>
<feature type="signal peptide" evidence="21">
    <location>
        <begin position="1"/>
        <end position="21"/>
    </location>
</feature>
<dbReference type="InterPro" id="IPR004839">
    <property type="entry name" value="Aminotransferase_I/II_large"/>
</dbReference>
<protein>
    <recommendedName>
        <fullName evidence="17">Replication factor C subunit 5</fullName>
    </recommendedName>
    <alternativeName>
        <fullName evidence="14">Dipeptidyl-peptidase V</fullName>
    </alternativeName>
    <alternativeName>
        <fullName evidence="18">Glutamate pyruvate transaminase</fullName>
    </alternativeName>
    <alternativeName>
        <fullName evidence="19">Glutamic--alanine transaminase</fullName>
    </alternativeName>
    <alternativeName>
        <fullName evidence="20">Glutamic--pyruvic transaminase</fullName>
    </alternativeName>
</protein>
<dbReference type="Pfam" id="PF13177">
    <property type="entry name" value="DNA_pol3_delta2"/>
    <property type="match status" value="1"/>
</dbReference>
<dbReference type="OrthoDB" id="416344at2759"/>
<keyword evidence="11" id="KW-0663">Pyridoxal phosphate</keyword>
<dbReference type="SUPFAM" id="SSF53383">
    <property type="entry name" value="PLP-dependent transferases"/>
    <property type="match status" value="1"/>
</dbReference>
<dbReference type="SMART" id="SM00382">
    <property type="entry name" value="AAA"/>
    <property type="match status" value="1"/>
</dbReference>
<evidence type="ECO:0000256" key="4">
    <source>
        <dbReference type="ARBA" id="ARBA00010040"/>
    </source>
</evidence>
<evidence type="ECO:0000256" key="14">
    <source>
        <dbReference type="ARBA" id="ARBA00032829"/>
    </source>
</evidence>
<evidence type="ECO:0000313" key="23">
    <source>
        <dbReference type="EMBL" id="PKI82954.1"/>
    </source>
</evidence>
<evidence type="ECO:0000256" key="15">
    <source>
        <dbReference type="ARBA" id="ARBA00047591"/>
    </source>
</evidence>
<dbReference type="STRING" id="2020962.A0A2N1J8U0"/>
<dbReference type="InterPro" id="IPR003593">
    <property type="entry name" value="AAA+_ATPase"/>
</dbReference>
<dbReference type="Gene3D" id="1.20.272.10">
    <property type="match status" value="1"/>
</dbReference>
<dbReference type="Gene3D" id="3.90.1150.10">
    <property type="entry name" value="Aspartate Aminotransferase, domain 1"/>
    <property type="match status" value="1"/>
</dbReference>
<comment type="subunit">
    <text evidence="5">Homodimer.</text>
</comment>
<evidence type="ECO:0000256" key="1">
    <source>
        <dbReference type="ARBA" id="ARBA00001933"/>
    </source>
</evidence>
<evidence type="ECO:0000256" key="10">
    <source>
        <dbReference type="ARBA" id="ARBA00022801"/>
    </source>
</evidence>
<evidence type="ECO:0000256" key="2">
    <source>
        <dbReference type="ARBA" id="ARBA00004123"/>
    </source>
</evidence>
<dbReference type="InterPro" id="IPR015424">
    <property type="entry name" value="PyrdxlP-dep_Trfase"/>
</dbReference>
<reference evidence="23 24" key="1">
    <citation type="submission" date="2017-10" db="EMBL/GenBank/DDBJ databases">
        <title>A novel species of cold-tolerant Malassezia isolated from bats.</title>
        <authorList>
            <person name="Lorch J.M."/>
            <person name="Palmer J.M."/>
            <person name="Vanderwolf K.J."/>
            <person name="Schmidt K.Z."/>
            <person name="Verant M.L."/>
            <person name="Weller T.J."/>
            <person name="Blehert D.S."/>
        </authorList>
    </citation>
    <scope>NUCLEOTIDE SEQUENCE [LARGE SCALE GENOMIC DNA]</scope>
    <source>
        <strain evidence="23 24">NWHC:44797-103</strain>
    </source>
</reference>
<dbReference type="FunFam" id="3.40.50.1820:FF:000028">
    <property type="entry name" value="S9 family peptidase"/>
    <property type="match status" value="1"/>
</dbReference>
<evidence type="ECO:0000256" key="18">
    <source>
        <dbReference type="ARBA" id="ARBA00077894"/>
    </source>
</evidence>
<comment type="cofactor">
    <cofactor evidence="1">
        <name>pyridoxal 5'-phosphate</name>
        <dbReference type="ChEBI" id="CHEBI:597326"/>
    </cofactor>
</comment>
<dbReference type="SUPFAM" id="SSF52540">
    <property type="entry name" value="P-loop containing nucleoside triphosphate hydrolases"/>
    <property type="match status" value="1"/>
</dbReference>
<evidence type="ECO:0000256" key="11">
    <source>
        <dbReference type="ARBA" id="ARBA00022898"/>
    </source>
</evidence>
<evidence type="ECO:0000259" key="22">
    <source>
        <dbReference type="SMART" id="SM00382"/>
    </source>
</evidence>
<dbReference type="UniPathway" id="UPA00528">
    <property type="reaction ID" value="UER00586"/>
</dbReference>
<feature type="domain" description="AAA+ ATPase" evidence="22">
    <location>
        <begin position="703"/>
        <end position="861"/>
    </location>
</feature>
<evidence type="ECO:0000256" key="16">
    <source>
        <dbReference type="ARBA" id="ARBA00048461"/>
    </source>
</evidence>
<dbReference type="GO" id="GO:0042853">
    <property type="term" value="P:L-alanine catabolic process"/>
    <property type="evidence" value="ECO:0007669"/>
    <property type="project" value="UniProtKB-UniPathway"/>
</dbReference>
<dbReference type="Gene3D" id="2.120.10.30">
    <property type="entry name" value="TolB, C-terminal domain"/>
    <property type="match status" value="1"/>
</dbReference>
<comment type="catalytic activity">
    <reaction evidence="15">
        <text>a diacylglycerol + H2O = a monoacylglycerol + a fatty acid + H(+)</text>
        <dbReference type="Rhea" id="RHEA:32731"/>
        <dbReference type="ChEBI" id="CHEBI:15377"/>
        <dbReference type="ChEBI" id="CHEBI:15378"/>
        <dbReference type="ChEBI" id="CHEBI:17408"/>
        <dbReference type="ChEBI" id="CHEBI:18035"/>
        <dbReference type="ChEBI" id="CHEBI:28868"/>
    </reaction>
</comment>
<dbReference type="InterPro" id="IPR008921">
    <property type="entry name" value="DNA_pol3_clamp-load_cplx_C"/>
</dbReference>
<dbReference type="Gene3D" id="3.40.50.300">
    <property type="entry name" value="P-loop containing nucleotide triphosphate hydrolases"/>
    <property type="match status" value="1"/>
</dbReference>
<dbReference type="Pfam" id="PF21960">
    <property type="entry name" value="RCF1-5-like_lid"/>
    <property type="match status" value="1"/>
</dbReference>
<dbReference type="EMBL" id="KZ454993">
    <property type="protein sequence ID" value="PKI82954.1"/>
    <property type="molecule type" value="Genomic_DNA"/>
</dbReference>
<dbReference type="SUPFAM" id="SSF48019">
    <property type="entry name" value="post-AAA+ oligomerization domain-like"/>
    <property type="match status" value="1"/>
</dbReference>
<evidence type="ECO:0000256" key="12">
    <source>
        <dbReference type="ARBA" id="ARBA00023242"/>
    </source>
</evidence>
<name>A0A2N1J8U0_9BASI</name>
<dbReference type="GO" id="GO:0006271">
    <property type="term" value="P:DNA strand elongation involved in DNA replication"/>
    <property type="evidence" value="ECO:0007669"/>
    <property type="project" value="UniProtKB-ARBA"/>
</dbReference>
<evidence type="ECO:0000256" key="6">
    <source>
        <dbReference type="ARBA" id="ARBA00022576"/>
    </source>
</evidence>
<organism evidence="23 24">
    <name type="scientific">Malassezia vespertilionis</name>
    <dbReference type="NCBI Taxonomy" id="2020962"/>
    <lineage>
        <taxon>Eukaryota</taxon>
        <taxon>Fungi</taxon>
        <taxon>Dikarya</taxon>
        <taxon>Basidiomycota</taxon>
        <taxon>Ustilaginomycotina</taxon>
        <taxon>Malasseziomycetes</taxon>
        <taxon>Malasseziales</taxon>
        <taxon>Malasseziaceae</taxon>
        <taxon>Malassezia</taxon>
    </lineage>
</organism>
<evidence type="ECO:0000313" key="24">
    <source>
        <dbReference type="Proteomes" id="UP000232875"/>
    </source>
</evidence>
<dbReference type="GO" id="GO:0031391">
    <property type="term" value="C:Elg1 RFC-like complex"/>
    <property type="evidence" value="ECO:0007669"/>
    <property type="project" value="UniProtKB-ARBA"/>
</dbReference>
<evidence type="ECO:0000256" key="8">
    <source>
        <dbReference type="ARBA" id="ARBA00022679"/>
    </source>
</evidence>
<dbReference type="CDD" id="cd00009">
    <property type="entry name" value="AAA"/>
    <property type="match status" value="1"/>
</dbReference>
<dbReference type="Pfam" id="PF22534">
    <property type="entry name" value="RFC_C"/>
    <property type="match status" value="1"/>
</dbReference>
<dbReference type="Gene3D" id="1.10.8.60">
    <property type="match status" value="1"/>
</dbReference>
<dbReference type="InterPro" id="IPR015421">
    <property type="entry name" value="PyrdxlP-dep_Trfase_major"/>
</dbReference>
<dbReference type="SUPFAM" id="SSF82171">
    <property type="entry name" value="DPP6 N-terminal domain-like"/>
    <property type="match status" value="1"/>
</dbReference>
<evidence type="ECO:0000256" key="13">
    <source>
        <dbReference type="ARBA" id="ARBA00025785"/>
    </source>
</evidence>
<dbReference type="GO" id="GO:0008483">
    <property type="term" value="F:transaminase activity"/>
    <property type="evidence" value="ECO:0007669"/>
    <property type="project" value="UniProtKB-KW"/>
</dbReference>
<dbReference type="InterPro" id="IPR027417">
    <property type="entry name" value="P-loop_NTPase"/>
</dbReference>
<dbReference type="SUPFAM" id="SSF53474">
    <property type="entry name" value="alpha/beta-Hydrolases"/>
    <property type="match status" value="1"/>
</dbReference>
<dbReference type="FunFam" id="3.90.1150.10:FF:000151">
    <property type="entry name" value="Alanine aminotransferase 2"/>
    <property type="match status" value="1"/>
</dbReference>
<gene>
    <name evidence="23" type="ORF">MVES_003143</name>
</gene>
<dbReference type="InterPro" id="IPR029058">
    <property type="entry name" value="AB_hydrolase_fold"/>
</dbReference>
<dbReference type="Gene3D" id="3.40.50.1820">
    <property type="entry name" value="alpha/beta hydrolase"/>
    <property type="match status" value="1"/>
</dbReference>
<dbReference type="Pfam" id="PF00155">
    <property type="entry name" value="Aminotran_1_2"/>
    <property type="match status" value="1"/>
</dbReference>
<keyword evidence="9" id="KW-0235">DNA replication</keyword>
<keyword evidence="24" id="KW-1185">Reference proteome</keyword>
<dbReference type="FunFam" id="1.10.287.1970:FF:000001">
    <property type="entry name" value="Alanine aminotransferase 2"/>
    <property type="match status" value="1"/>
</dbReference>
<keyword evidence="8" id="KW-0808">Transferase</keyword>
<dbReference type="GO" id="GO:0008236">
    <property type="term" value="F:serine-type peptidase activity"/>
    <property type="evidence" value="ECO:0007669"/>
    <property type="project" value="InterPro"/>
</dbReference>
<comment type="similarity">
    <text evidence="13">Belongs to the class-I pyridoxal-phosphate-dependent aminotransferase family. Alanine aminotransferase subfamily.</text>
</comment>
<dbReference type="FunFam" id="1.20.272.10:FF:000002">
    <property type="entry name" value="Replication factor C subunit 3"/>
    <property type="match status" value="1"/>
</dbReference>
<comment type="similarity">
    <text evidence="4">Belongs to the peptidase S9C family.</text>
</comment>
<dbReference type="Proteomes" id="UP000232875">
    <property type="component" value="Unassembled WGS sequence"/>
</dbReference>
<accession>A0A2N1J8U0</accession>
<dbReference type="PANTHER" id="PTHR11751">
    <property type="entry name" value="ALANINE AMINOTRANSFERASE"/>
    <property type="match status" value="1"/>
</dbReference>
<keyword evidence="10" id="KW-0378">Hydrolase</keyword>
<dbReference type="FunFam" id="3.40.50.300:FF:000136">
    <property type="entry name" value="Replication factor C subunit 5"/>
    <property type="match status" value="1"/>
</dbReference>
<dbReference type="GO" id="GO:0030170">
    <property type="term" value="F:pyridoxal phosphate binding"/>
    <property type="evidence" value="ECO:0007669"/>
    <property type="project" value="InterPro"/>
</dbReference>
<evidence type="ECO:0000256" key="3">
    <source>
        <dbReference type="ARBA" id="ARBA00005378"/>
    </source>
</evidence>
<dbReference type="PANTHER" id="PTHR11751:SF29">
    <property type="entry name" value="ALANINE TRANSAMINASE"/>
    <property type="match status" value="1"/>
</dbReference>
<evidence type="ECO:0000256" key="9">
    <source>
        <dbReference type="ARBA" id="ARBA00022705"/>
    </source>
</evidence>
<dbReference type="Gene3D" id="1.10.287.1970">
    <property type="match status" value="1"/>
</dbReference>
<dbReference type="GO" id="GO:0005634">
    <property type="term" value="C:nucleus"/>
    <property type="evidence" value="ECO:0007669"/>
    <property type="project" value="UniProtKB-SubCell"/>
</dbReference>
<keyword evidence="12" id="KW-0539">Nucleus</keyword>
<dbReference type="InterPro" id="IPR001375">
    <property type="entry name" value="Peptidase_S9_cat"/>
</dbReference>
<dbReference type="FunFam" id="3.40.640.10:FF:000012">
    <property type="entry name" value="alanine aminotransferase 2"/>
    <property type="match status" value="1"/>
</dbReference>
<keyword evidence="21" id="KW-0732">Signal</keyword>
<evidence type="ECO:0000256" key="20">
    <source>
        <dbReference type="ARBA" id="ARBA00080525"/>
    </source>
</evidence>
<dbReference type="InterPro" id="IPR011042">
    <property type="entry name" value="6-blade_b-propeller_TolB-like"/>
</dbReference>
<evidence type="ECO:0000256" key="17">
    <source>
        <dbReference type="ARBA" id="ARBA00070185"/>
    </source>
</evidence>
<dbReference type="Gene3D" id="3.40.640.10">
    <property type="entry name" value="Type I PLP-dependent aspartate aminotransferase-like (Major domain)"/>
    <property type="match status" value="1"/>
</dbReference>
<dbReference type="Pfam" id="PF00326">
    <property type="entry name" value="Peptidase_S9"/>
    <property type="match status" value="1"/>
</dbReference>
<evidence type="ECO:0000256" key="5">
    <source>
        <dbReference type="ARBA" id="ARBA00011738"/>
    </source>
</evidence>
<dbReference type="InterPro" id="IPR045088">
    <property type="entry name" value="ALAT1/2-like"/>
</dbReference>
<feature type="chain" id="PRO_5014793764" description="Replication factor C subunit 5" evidence="21">
    <location>
        <begin position="22"/>
        <end position="1520"/>
    </location>
</feature>
<evidence type="ECO:0000256" key="19">
    <source>
        <dbReference type="ARBA" id="ARBA00078532"/>
    </source>
</evidence>
<proteinExistence type="inferred from homology"/>
<evidence type="ECO:0000256" key="7">
    <source>
        <dbReference type="ARBA" id="ARBA00022670"/>
    </source>
</evidence>
<keyword evidence="6" id="KW-0032">Aminotransferase</keyword>